<organism evidence="1 2">
    <name type="scientific">Dolichospermum circinale CS-537/01</name>
    <dbReference type="NCBI Taxonomy" id="3021739"/>
    <lineage>
        <taxon>Bacteria</taxon>
        <taxon>Bacillati</taxon>
        <taxon>Cyanobacteriota</taxon>
        <taxon>Cyanophyceae</taxon>
        <taxon>Nostocales</taxon>
        <taxon>Aphanizomenonaceae</taxon>
        <taxon>Dolichospermum</taxon>
        <taxon>Dolichospermum circinale</taxon>
    </lineage>
</organism>
<sequence>MKILFDQGTPVPLRKYLINHSVTTAYEEGWSNLSNGDLLKAAENKGYQILVTTDQNLRYQQNLSERQIAIVVLLSTSWPKIRKQVDQVCSIINTIELGDYQEISII</sequence>
<gene>
    <name evidence="1" type="ORF">PN492_10960</name>
</gene>
<accession>A0ABT5A556</accession>
<proteinExistence type="predicted"/>
<protein>
    <recommendedName>
        <fullName evidence="3">DUF5615 domain-containing protein</fullName>
    </recommendedName>
</protein>
<dbReference type="EMBL" id="JAQMTU010000065">
    <property type="protein sequence ID" value="MDB9487059.1"/>
    <property type="molecule type" value="Genomic_DNA"/>
</dbReference>
<name>A0ABT5A556_9CYAN</name>
<comment type="caution">
    <text evidence="1">The sequence shown here is derived from an EMBL/GenBank/DDBJ whole genome shotgun (WGS) entry which is preliminary data.</text>
</comment>
<evidence type="ECO:0000313" key="1">
    <source>
        <dbReference type="EMBL" id="MDB9487059.1"/>
    </source>
</evidence>
<reference evidence="1 2" key="1">
    <citation type="submission" date="2023-01" db="EMBL/GenBank/DDBJ databases">
        <title>Genomes from the Australian National Cyanobacteria Reference Collection.</title>
        <authorList>
            <person name="Willis A."/>
            <person name="Lee E.M.F."/>
        </authorList>
    </citation>
    <scope>NUCLEOTIDE SEQUENCE [LARGE SCALE GENOMIC DNA]</scope>
    <source>
        <strain evidence="1 2">CS-537/01</strain>
    </source>
</reference>
<evidence type="ECO:0000313" key="2">
    <source>
        <dbReference type="Proteomes" id="UP001212123"/>
    </source>
</evidence>
<keyword evidence="2" id="KW-1185">Reference proteome</keyword>
<dbReference type="Proteomes" id="UP001212123">
    <property type="component" value="Unassembled WGS sequence"/>
</dbReference>
<evidence type="ECO:0008006" key="3">
    <source>
        <dbReference type="Google" id="ProtNLM"/>
    </source>
</evidence>
<dbReference type="RefSeq" id="WP_028082671.1">
    <property type="nucleotide sequence ID" value="NZ_JAQMTU010000065.1"/>
</dbReference>